<dbReference type="InterPro" id="IPR001647">
    <property type="entry name" value="HTH_TetR"/>
</dbReference>
<evidence type="ECO:0000256" key="3">
    <source>
        <dbReference type="ARBA" id="ARBA00023125"/>
    </source>
</evidence>
<dbReference type="InterPro" id="IPR009057">
    <property type="entry name" value="Homeodomain-like_sf"/>
</dbReference>
<dbReference type="RefSeq" id="WP_190857937.1">
    <property type="nucleotide sequence ID" value="NZ_JACXIY010000002.1"/>
</dbReference>
<protein>
    <submittedName>
        <fullName evidence="7">TetR family transcriptional regulator C-terminal domain-containing protein</fullName>
    </submittedName>
</protein>
<dbReference type="AlphaFoldDB" id="A0A927H406"/>
<dbReference type="GO" id="GO:0000976">
    <property type="term" value="F:transcription cis-regulatory region binding"/>
    <property type="evidence" value="ECO:0007669"/>
    <property type="project" value="TreeGrafter"/>
</dbReference>
<comment type="caution">
    <text evidence="7">The sequence shown here is derived from an EMBL/GenBank/DDBJ whole genome shotgun (WGS) entry which is preliminary data.</text>
</comment>
<dbReference type="EMBL" id="JACXIY010000002">
    <property type="protein sequence ID" value="MBD2867410.1"/>
    <property type="molecule type" value="Genomic_DNA"/>
</dbReference>
<evidence type="ECO:0000259" key="6">
    <source>
        <dbReference type="PROSITE" id="PS50977"/>
    </source>
</evidence>
<dbReference type="Pfam" id="PF00440">
    <property type="entry name" value="TetR_N"/>
    <property type="match status" value="1"/>
</dbReference>
<keyword evidence="2" id="KW-0805">Transcription regulation</keyword>
<keyword evidence="8" id="KW-1185">Reference proteome</keyword>
<dbReference type="PANTHER" id="PTHR30055:SF234">
    <property type="entry name" value="HTH-TYPE TRANSCRIPTIONAL REGULATOR BETI"/>
    <property type="match status" value="1"/>
</dbReference>
<dbReference type="SUPFAM" id="SSF48498">
    <property type="entry name" value="Tetracyclin repressor-like, C-terminal domain"/>
    <property type="match status" value="1"/>
</dbReference>
<sequence length="202" mass="23157">MPKIVDHEERKRLIADATIRAIKHVGLEKTTVRKIADEAGLSVGTVQYYFPAQQDLYIYAMELITHRIEDRIRKAVRERLPIEQRAVNIMKQLISYEGENERMEGEAWLEFTVMALRDPALEALSTKLFQVTRELLASMLDALRKSGYLGACLDEELEAISIHSFIDGITLQANVYPKAFDDTKVEKLLTNYLDNLKRRSGT</sequence>
<evidence type="ECO:0000256" key="4">
    <source>
        <dbReference type="ARBA" id="ARBA00023163"/>
    </source>
</evidence>
<proteinExistence type="predicted"/>
<feature type="domain" description="HTH tetR-type" evidence="6">
    <location>
        <begin position="8"/>
        <end position="68"/>
    </location>
</feature>
<gene>
    <name evidence="7" type="ORF">IDH41_02390</name>
</gene>
<organism evidence="7 8">
    <name type="scientific">Paenibacillus arenilitoris</name>
    <dbReference type="NCBI Taxonomy" id="2772299"/>
    <lineage>
        <taxon>Bacteria</taxon>
        <taxon>Bacillati</taxon>
        <taxon>Bacillota</taxon>
        <taxon>Bacilli</taxon>
        <taxon>Bacillales</taxon>
        <taxon>Paenibacillaceae</taxon>
        <taxon>Paenibacillus</taxon>
    </lineage>
</organism>
<dbReference type="GO" id="GO:0003700">
    <property type="term" value="F:DNA-binding transcription factor activity"/>
    <property type="evidence" value="ECO:0007669"/>
    <property type="project" value="TreeGrafter"/>
</dbReference>
<dbReference type="Gene3D" id="1.10.357.10">
    <property type="entry name" value="Tetracycline Repressor, domain 2"/>
    <property type="match status" value="1"/>
</dbReference>
<dbReference type="InterPro" id="IPR050109">
    <property type="entry name" value="HTH-type_TetR-like_transc_reg"/>
</dbReference>
<dbReference type="PANTHER" id="PTHR30055">
    <property type="entry name" value="HTH-TYPE TRANSCRIPTIONAL REGULATOR RUTR"/>
    <property type="match status" value="1"/>
</dbReference>
<dbReference type="SUPFAM" id="SSF46689">
    <property type="entry name" value="Homeodomain-like"/>
    <property type="match status" value="1"/>
</dbReference>
<accession>A0A927H406</accession>
<dbReference type="Proteomes" id="UP000632125">
    <property type="component" value="Unassembled WGS sequence"/>
</dbReference>
<reference evidence="7" key="1">
    <citation type="submission" date="2020-09" db="EMBL/GenBank/DDBJ databases">
        <title>A novel bacterium of genus Paenibacillus, isolated from South China Sea.</title>
        <authorList>
            <person name="Huang H."/>
            <person name="Mo K."/>
            <person name="Hu Y."/>
        </authorList>
    </citation>
    <scope>NUCLEOTIDE SEQUENCE</scope>
    <source>
        <strain evidence="7">IB182493</strain>
    </source>
</reference>
<keyword evidence="1" id="KW-0678">Repressor</keyword>
<dbReference type="InterPro" id="IPR039538">
    <property type="entry name" value="BetI_C"/>
</dbReference>
<evidence type="ECO:0000313" key="8">
    <source>
        <dbReference type="Proteomes" id="UP000632125"/>
    </source>
</evidence>
<dbReference type="PROSITE" id="PS50977">
    <property type="entry name" value="HTH_TETR_2"/>
    <property type="match status" value="1"/>
</dbReference>
<feature type="DNA-binding region" description="H-T-H motif" evidence="5">
    <location>
        <begin position="31"/>
        <end position="50"/>
    </location>
</feature>
<keyword evidence="4" id="KW-0804">Transcription</keyword>
<evidence type="ECO:0000256" key="2">
    <source>
        <dbReference type="ARBA" id="ARBA00023015"/>
    </source>
</evidence>
<evidence type="ECO:0000313" key="7">
    <source>
        <dbReference type="EMBL" id="MBD2867410.1"/>
    </source>
</evidence>
<name>A0A927H406_9BACL</name>
<evidence type="ECO:0000256" key="1">
    <source>
        <dbReference type="ARBA" id="ARBA00022491"/>
    </source>
</evidence>
<dbReference type="InterPro" id="IPR036271">
    <property type="entry name" value="Tet_transcr_reg_TetR-rel_C_sf"/>
</dbReference>
<evidence type="ECO:0000256" key="5">
    <source>
        <dbReference type="PROSITE-ProRule" id="PRU00335"/>
    </source>
</evidence>
<keyword evidence="3 5" id="KW-0238">DNA-binding</keyword>
<dbReference type="Pfam" id="PF13977">
    <property type="entry name" value="TetR_C_6"/>
    <property type="match status" value="1"/>
</dbReference>